<name>A0A8S5VH38_9CAUD</name>
<sequence>MPTIKNKITAEEIEHIIKEFITKGMAIDLAMFFITQDDIEFDDFKYYTWDTKYKKVFYDFFNYINAYICEFIEKEKFDNVISLLYKLPLNSYKPIEDPYDIDTDYICTKIFNNIIEMLAKDTSTYRFEELFSFLARKDEDLCKGFILCNWRLLNDEHMRVILLAEWLNPNDWIQVILQQYKKTNDINLIPIIIDSCIVDTYYMIPLVDNIFRRYKFETSIVNNKVKVNYTIPLVPDNRMKRAVEMLRSYICSKIQSDADFEIYNFLETSRLRYLESRDILRSGIYDIIVKYLFGGANTKRRMKDMIQYGQEDMSLNLDEFTQFILANDMLLGEYLYTSKELSPYDMLIRIYNINRFQFLRRGCTDFINEYFNMNNTFESINIIQLATDQNFWLCCNLFNKATVI</sequence>
<protein>
    <submittedName>
        <fullName evidence="1">Uncharacterized protein</fullName>
    </submittedName>
</protein>
<dbReference type="EMBL" id="BK016265">
    <property type="protein sequence ID" value="DAG05931.1"/>
    <property type="molecule type" value="Genomic_DNA"/>
</dbReference>
<proteinExistence type="predicted"/>
<evidence type="ECO:0000313" key="1">
    <source>
        <dbReference type="EMBL" id="DAG05931.1"/>
    </source>
</evidence>
<organism evidence="1">
    <name type="scientific">Myoviridae sp. ctkfK18</name>
    <dbReference type="NCBI Taxonomy" id="2825165"/>
    <lineage>
        <taxon>Viruses</taxon>
        <taxon>Duplodnaviria</taxon>
        <taxon>Heunggongvirae</taxon>
        <taxon>Uroviricota</taxon>
        <taxon>Caudoviricetes</taxon>
    </lineage>
</organism>
<reference evidence="1" key="1">
    <citation type="journal article" date="2021" name="Proc. Natl. Acad. Sci. U.S.A.">
        <title>A Catalog of Tens of Thousands of Viruses from Human Metagenomes Reveals Hidden Associations with Chronic Diseases.</title>
        <authorList>
            <person name="Tisza M.J."/>
            <person name="Buck C.B."/>
        </authorList>
    </citation>
    <scope>NUCLEOTIDE SEQUENCE</scope>
    <source>
        <strain evidence="1">CtkfK18</strain>
    </source>
</reference>
<accession>A0A8S5VH38</accession>